<organism evidence="2 3">
    <name type="scientific">Nocardia higoensis</name>
    <dbReference type="NCBI Taxonomy" id="228599"/>
    <lineage>
        <taxon>Bacteria</taxon>
        <taxon>Bacillati</taxon>
        <taxon>Actinomycetota</taxon>
        <taxon>Actinomycetes</taxon>
        <taxon>Mycobacteriales</taxon>
        <taxon>Nocardiaceae</taxon>
        <taxon>Nocardia</taxon>
    </lineage>
</organism>
<dbReference type="RefSeq" id="WP_195000702.1">
    <property type="nucleotide sequence ID" value="NZ_JADLQN010000001.1"/>
</dbReference>
<evidence type="ECO:0000259" key="1">
    <source>
        <dbReference type="PROSITE" id="PS51186"/>
    </source>
</evidence>
<reference evidence="2 3" key="1">
    <citation type="submission" date="2020-10" db="EMBL/GenBank/DDBJ databases">
        <title>Identification of Nocardia species via Next-generation sequencing and recognition of intraspecies genetic diversity.</title>
        <authorList>
            <person name="Li P."/>
            <person name="Li P."/>
            <person name="Lu B."/>
        </authorList>
    </citation>
    <scope>NUCLEOTIDE SEQUENCE [LARGE SCALE GENOMIC DNA]</scope>
    <source>
        <strain evidence="2 3">BJ06-0143</strain>
    </source>
</reference>
<sequence length="212" mass="23112">MTVTDTEIVVRAAVKADVPEMVSILDRAFGSDDPFGEYMFPDPARRPRHQHRLHRAMLRHQYLPNDGALVATVEGRVAGVGLWQKPDHRFGPLRYLAAVPEFAWAMGSAGPRVLRMDATMSAIASGLPHFFGVSLAVAPDRQRGGVGRALLAHVMGELERAQAPMFGLCKDGNVAYYEAGGALRVGRVRLGRGGPEVNVMMWLPRSLRASGE</sequence>
<dbReference type="InterPro" id="IPR016181">
    <property type="entry name" value="Acyl_CoA_acyltransferase"/>
</dbReference>
<feature type="domain" description="N-acetyltransferase" evidence="1">
    <location>
        <begin position="8"/>
        <end position="206"/>
    </location>
</feature>
<dbReference type="PROSITE" id="PS51186">
    <property type="entry name" value="GNAT"/>
    <property type="match status" value="1"/>
</dbReference>
<evidence type="ECO:0000313" key="2">
    <source>
        <dbReference type="EMBL" id="MBF6353856.1"/>
    </source>
</evidence>
<protein>
    <submittedName>
        <fullName evidence="2">GNAT family N-acetyltransferase</fullName>
    </submittedName>
</protein>
<dbReference type="InterPro" id="IPR000182">
    <property type="entry name" value="GNAT_dom"/>
</dbReference>
<dbReference type="Gene3D" id="3.40.630.30">
    <property type="match status" value="1"/>
</dbReference>
<dbReference type="PANTHER" id="PTHR42791">
    <property type="entry name" value="GNAT FAMILY ACETYLTRANSFERASE"/>
    <property type="match status" value="1"/>
</dbReference>
<evidence type="ECO:0000313" key="3">
    <source>
        <dbReference type="Proteomes" id="UP000707731"/>
    </source>
</evidence>
<comment type="caution">
    <text evidence="2">The sequence shown here is derived from an EMBL/GenBank/DDBJ whole genome shotgun (WGS) entry which is preliminary data.</text>
</comment>
<dbReference type="PANTHER" id="PTHR42791:SF1">
    <property type="entry name" value="N-ACETYLTRANSFERASE DOMAIN-CONTAINING PROTEIN"/>
    <property type="match status" value="1"/>
</dbReference>
<gene>
    <name evidence="2" type="ORF">IU449_04715</name>
</gene>
<dbReference type="CDD" id="cd04301">
    <property type="entry name" value="NAT_SF"/>
    <property type="match status" value="1"/>
</dbReference>
<dbReference type="Proteomes" id="UP000707731">
    <property type="component" value="Unassembled WGS sequence"/>
</dbReference>
<name>A0ABS0D5W4_9NOCA</name>
<dbReference type="Pfam" id="PF00583">
    <property type="entry name" value="Acetyltransf_1"/>
    <property type="match status" value="1"/>
</dbReference>
<dbReference type="InterPro" id="IPR052523">
    <property type="entry name" value="Trichothecene_AcTrans"/>
</dbReference>
<keyword evidence="3" id="KW-1185">Reference proteome</keyword>
<dbReference type="EMBL" id="JADLQN010000001">
    <property type="protein sequence ID" value="MBF6353856.1"/>
    <property type="molecule type" value="Genomic_DNA"/>
</dbReference>
<proteinExistence type="predicted"/>
<accession>A0ABS0D5W4</accession>
<dbReference type="SUPFAM" id="SSF55729">
    <property type="entry name" value="Acyl-CoA N-acyltransferases (Nat)"/>
    <property type="match status" value="1"/>
</dbReference>